<name>A0A0D2C0S9_9EURO</name>
<dbReference type="RefSeq" id="XP_016244291.1">
    <property type="nucleotide sequence ID" value="XM_016397100.1"/>
</dbReference>
<dbReference type="STRING" id="569365.A0A0D2C0S9"/>
<reference evidence="2 3" key="1">
    <citation type="submission" date="2015-01" db="EMBL/GenBank/DDBJ databases">
        <title>The Genome Sequence of Cladophialophora immunda CBS83496.</title>
        <authorList>
            <consortium name="The Broad Institute Genomics Platform"/>
            <person name="Cuomo C."/>
            <person name="de Hoog S."/>
            <person name="Gorbushina A."/>
            <person name="Stielow B."/>
            <person name="Teixiera M."/>
            <person name="Abouelleil A."/>
            <person name="Chapman S.B."/>
            <person name="Priest M."/>
            <person name="Young S.K."/>
            <person name="Wortman J."/>
            <person name="Nusbaum C."/>
            <person name="Birren B."/>
        </authorList>
    </citation>
    <scope>NUCLEOTIDE SEQUENCE [LARGE SCALE GENOMIC DNA]</scope>
    <source>
        <strain evidence="2 3">CBS 83496</strain>
    </source>
</reference>
<dbReference type="HOGENOM" id="CLU_829010_0_0_1"/>
<dbReference type="Proteomes" id="UP000054466">
    <property type="component" value="Unassembled WGS sequence"/>
</dbReference>
<keyword evidence="3" id="KW-1185">Reference proteome</keyword>
<dbReference type="VEuPathDB" id="FungiDB:PV07_09810"/>
<dbReference type="SUPFAM" id="SSF48619">
    <property type="entry name" value="Phospholipase A2, PLA2"/>
    <property type="match status" value="1"/>
</dbReference>
<dbReference type="GO" id="GO:0006644">
    <property type="term" value="P:phospholipid metabolic process"/>
    <property type="evidence" value="ECO:0007669"/>
    <property type="project" value="InterPro"/>
</dbReference>
<sequence length="299" mass="32299">MRASFYVFVLATLALLSLVTGAPLSALAPVQAQGRFTTVTASMVVRPASVPTSTAGSVARSGTRHGVPWVTLVVREERATDTPEPGLGEEFPLVGPAMTTPSLPTASATSSVSPEHHPVHRPVHQLEMLADAFTGSQLGEIVDDLRPSHSRDDGDSVNRPADELGMLAEALSSSRIGEIVDDLRPSHSRNHSEFKPYGCGIGLFSNMEAGSGMFGQCCIDHDICVGDCPTDDLPSCNDALLQCMNDVCEHLEGGFVGWLRKQWCWVQRDIYDGSVRDPQARDHFMDVSRERCHCVEDGL</sequence>
<accession>A0A0D2C0S9</accession>
<dbReference type="GeneID" id="27349004"/>
<keyword evidence="1" id="KW-0732">Signal</keyword>
<dbReference type="InterPro" id="IPR036444">
    <property type="entry name" value="PLipase_A2_dom_sf"/>
</dbReference>
<dbReference type="GO" id="GO:0050482">
    <property type="term" value="P:arachidonate secretion"/>
    <property type="evidence" value="ECO:0007669"/>
    <property type="project" value="InterPro"/>
</dbReference>
<protein>
    <recommendedName>
        <fullName evidence="4">Phospholipase A2 domain-containing protein</fullName>
    </recommendedName>
</protein>
<feature type="chain" id="PRO_5002239377" description="Phospholipase A2 domain-containing protein" evidence="1">
    <location>
        <begin position="22"/>
        <end position="299"/>
    </location>
</feature>
<feature type="signal peptide" evidence="1">
    <location>
        <begin position="1"/>
        <end position="21"/>
    </location>
</feature>
<proteinExistence type="predicted"/>
<dbReference type="GO" id="GO:0004623">
    <property type="term" value="F:phospholipase A2 activity"/>
    <property type="evidence" value="ECO:0007669"/>
    <property type="project" value="InterPro"/>
</dbReference>
<organism evidence="2 3">
    <name type="scientific">Cladophialophora immunda</name>
    <dbReference type="NCBI Taxonomy" id="569365"/>
    <lineage>
        <taxon>Eukaryota</taxon>
        <taxon>Fungi</taxon>
        <taxon>Dikarya</taxon>
        <taxon>Ascomycota</taxon>
        <taxon>Pezizomycotina</taxon>
        <taxon>Eurotiomycetes</taxon>
        <taxon>Chaetothyriomycetidae</taxon>
        <taxon>Chaetothyriales</taxon>
        <taxon>Herpotrichiellaceae</taxon>
        <taxon>Cladophialophora</taxon>
    </lineage>
</organism>
<evidence type="ECO:0000313" key="2">
    <source>
        <dbReference type="EMBL" id="KIW24075.1"/>
    </source>
</evidence>
<evidence type="ECO:0000256" key="1">
    <source>
        <dbReference type="SAM" id="SignalP"/>
    </source>
</evidence>
<evidence type="ECO:0000313" key="3">
    <source>
        <dbReference type="Proteomes" id="UP000054466"/>
    </source>
</evidence>
<gene>
    <name evidence="2" type="ORF">PV07_09810</name>
</gene>
<dbReference type="AlphaFoldDB" id="A0A0D2C0S9"/>
<evidence type="ECO:0008006" key="4">
    <source>
        <dbReference type="Google" id="ProtNLM"/>
    </source>
</evidence>
<dbReference type="OrthoDB" id="10499074at2759"/>
<dbReference type="EMBL" id="KN847045">
    <property type="protein sequence ID" value="KIW24075.1"/>
    <property type="molecule type" value="Genomic_DNA"/>
</dbReference>